<feature type="domain" description="Neurotransmitter-gated ion-channel ligand-binding" evidence="18">
    <location>
        <begin position="37"/>
        <end position="234"/>
    </location>
</feature>
<dbReference type="InterPro" id="IPR006202">
    <property type="entry name" value="Neur_chan_lig-bd"/>
</dbReference>
<dbReference type="EMBL" id="UYWY01019371">
    <property type="protein sequence ID" value="VDM36763.1"/>
    <property type="molecule type" value="Genomic_DNA"/>
</dbReference>
<evidence type="ECO:0000256" key="7">
    <source>
        <dbReference type="ARBA" id="ARBA00023018"/>
    </source>
</evidence>
<dbReference type="CDD" id="cd18997">
    <property type="entry name" value="LGIC_ECD_nAChR"/>
    <property type="match status" value="1"/>
</dbReference>
<evidence type="ECO:0000256" key="13">
    <source>
        <dbReference type="ARBA" id="ARBA00023257"/>
    </source>
</evidence>
<keyword evidence="11" id="KW-0675">Receptor</keyword>
<evidence type="ECO:0000256" key="11">
    <source>
        <dbReference type="ARBA" id="ARBA00023170"/>
    </source>
</evidence>
<dbReference type="WBParaSite" id="TCNE_0000558901-mRNA-1">
    <property type="protein sequence ID" value="TCNE_0000558901-mRNA-1"/>
    <property type="gene ID" value="TCNE_0000558901"/>
</dbReference>
<evidence type="ECO:0000256" key="5">
    <source>
        <dbReference type="ARBA" id="ARBA00022729"/>
    </source>
</evidence>
<dbReference type="Pfam" id="PF02932">
    <property type="entry name" value="Neur_chan_memb"/>
    <property type="match status" value="1"/>
</dbReference>
<dbReference type="NCBIfam" id="TIGR00860">
    <property type="entry name" value="LIC"/>
    <property type="match status" value="1"/>
</dbReference>
<keyword evidence="8 17" id="KW-0406">Ion transport</keyword>
<feature type="domain" description="Neurotransmitter-gated ion-channel transmembrane" evidence="19">
    <location>
        <begin position="241"/>
        <end position="563"/>
    </location>
</feature>
<keyword evidence="3" id="KW-1003">Cell membrane</keyword>
<dbReference type="SUPFAM" id="SSF90112">
    <property type="entry name" value="Neurotransmitter-gated ion-channel transmembrane pore"/>
    <property type="match status" value="1"/>
</dbReference>
<dbReference type="AlphaFoldDB" id="A0A183UAR9"/>
<dbReference type="InterPro" id="IPR036719">
    <property type="entry name" value="Neuro-gated_channel_TM_sf"/>
</dbReference>
<dbReference type="Proteomes" id="UP000050794">
    <property type="component" value="Unassembled WGS sequence"/>
</dbReference>
<evidence type="ECO:0000256" key="12">
    <source>
        <dbReference type="ARBA" id="ARBA00023180"/>
    </source>
</evidence>
<dbReference type="SUPFAM" id="SSF63712">
    <property type="entry name" value="Nicotinic receptor ligand binding domain-like"/>
    <property type="match status" value="1"/>
</dbReference>
<evidence type="ECO:0000259" key="18">
    <source>
        <dbReference type="Pfam" id="PF02931"/>
    </source>
</evidence>
<feature type="chain" id="PRO_5044514026" evidence="17">
    <location>
        <begin position="23"/>
        <end position="572"/>
    </location>
</feature>
<dbReference type="InterPro" id="IPR006029">
    <property type="entry name" value="Neurotrans-gated_channel_TM"/>
</dbReference>
<evidence type="ECO:0000256" key="15">
    <source>
        <dbReference type="ARBA" id="ARBA00023303"/>
    </source>
</evidence>
<dbReference type="Gene3D" id="1.20.58.390">
    <property type="entry name" value="Neurotransmitter-gated ion-channel transmembrane domain"/>
    <property type="match status" value="2"/>
</dbReference>
<organism evidence="21 22">
    <name type="scientific">Toxocara canis</name>
    <name type="common">Canine roundworm</name>
    <dbReference type="NCBI Taxonomy" id="6265"/>
    <lineage>
        <taxon>Eukaryota</taxon>
        <taxon>Metazoa</taxon>
        <taxon>Ecdysozoa</taxon>
        <taxon>Nematoda</taxon>
        <taxon>Chromadorea</taxon>
        <taxon>Rhabditida</taxon>
        <taxon>Spirurina</taxon>
        <taxon>Ascaridomorpha</taxon>
        <taxon>Ascaridoidea</taxon>
        <taxon>Toxocaridae</taxon>
        <taxon>Toxocara</taxon>
    </lineage>
</organism>
<dbReference type="Pfam" id="PF02931">
    <property type="entry name" value="Neur_chan_LBD"/>
    <property type="match status" value="1"/>
</dbReference>
<name>A0A183UAR9_TOXCA</name>
<evidence type="ECO:0000256" key="16">
    <source>
        <dbReference type="ARBA" id="ARBA00034104"/>
    </source>
</evidence>
<dbReference type="FunFam" id="2.70.170.10:FF:000016">
    <property type="entry name" value="Nicotinic acetylcholine receptor subunit"/>
    <property type="match status" value="1"/>
</dbReference>
<evidence type="ECO:0000256" key="2">
    <source>
        <dbReference type="ARBA" id="ARBA00022448"/>
    </source>
</evidence>
<keyword evidence="13" id="KW-0628">Postsynaptic cell membrane</keyword>
<dbReference type="InterPro" id="IPR036734">
    <property type="entry name" value="Neur_chan_lig-bd_sf"/>
</dbReference>
<keyword evidence="12" id="KW-0325">Glycoprotein</keyword>
<evidence type="ECO:0000256" key="1">
    <source>
        <dbReference type="ARBA" id="ARBA00009237"/>
    </source>
</evidence>
<feature type="transmembrane region" description="Helical" evidence="17">
    <location>
        <begin position="235"/>
        <end position="259"/>
    </location>
</feature>
<keyword evidence="10" id="KW-1015">Disulfide bond</keyword>
<dbReference type="PANTHER" id="PTHR18945">
    <property type="entry name" value="NEUROTRANSMITTER GATED ION CHANNEL"/>
    <property type="match status" value="1"/>
</dbReference>
<feature type="transmembrane region" description="Helical" evidence="17">
    <location>
        <begin position="266"/>
        <end position="284"/>
    </location>
</feature>
<keyword evidence="5 17" id="KW-0732">Signal</keyword>
<evidence type="ECO:0000256" key="8">
    <source>
        <dbReference type="ARBA" id="ARBA00023065"/>
    </source>
</evidence>
<dbReference type="GO" id="GO:0045211">
    <property type="term" value="C:postsynaptic membrane"/>
    <property type="evidence" value="ECO:0007669"/>
    <property type="project" value="UniProtKB-SubCell"/>
</dbReference>
<dbReference type="InterPro" id="IPR018000">
    <property type="entry name" value="Neurotransmitter_ion_chnl_CS"/>
</dbReference>
<evidence type="ECO:0000256" key="3">
    <source>
        <dbReference type="ARBA" id="ARBA00022475"/>
    </source>
</evidence>
<evidence type="ECO:0000313" key="21">
    <source>
        <dbReference type="Proteomes" id="UP000050794"/>
    </source>
</evidence>
<keyword evidence="15 17" id="KW-0407">Ion channel</keyword>
<dbReference type="Gene3D" id="2.70.170.10">
    <property type="entry name" value="Neurotransmitter-gated ion-channel ligand-binding domain"/>
    <property type="match status" value="1"/>
</dbReference>
<comment type="subcellular location">
    <subcellularLocation>
        <location evidence="16">Postsynaptic cell membrane</location>
        <topology evidence="16">Multi-pass membrane protein</topology>
    </subcellularLocation>
</comment>
<evidence type="ECO:0000256" key="4">
    <source>
        <dbReference type="ARBA" id="ARBA00022692"/>
    </source>
</evidence>
<feature type="transmembrane region" description="Helical" evidence="17">
    <location>
        <begin position="547"/>
        <end position="567"/>
    </location>
</feature>
<dbReference type="GO" id="GO:0022848">
    <property type="term" value="F:acetylcholine-gated monoatomic cation-selective channel activity"/>
    <property type="evidence" value="ECO:0007669"/>
    <property type="project" value="InterPro"/>
</dbReference>
<keyword evidence="6 17" id="KW-1133">Transmembrane helix</keyword>
<dbReference type="GO" id="GO:0004888">
    <property type="term" value="F:transmembrane signaling receptor activity"/>
    <property type="evidence" value="ECO:0007669"/>
    <property type="project" value="InterPro"/>
</dbReference>
<sequence>MNFSLLIVGRATLIALLGVTYTTDARTAAWAGDYERLLYDKLVSGYNKLARPVKNESEPVIVYLGIDFQQIIDIRKLQKNLWLQSWVDIYLTWEPSEFGSIKELRLPISTIWKPDVLLYNSIDQQFDSMWPVNAVIRFDGNVTWIPPAIIRSACRIDISWFPFDDQHCQMKFGSWTYSGYFTDLRNTTISLDTYQTNGEWQLLALTAVRTIFYYECCPEPYYDITFTVSVRRRTLYYGFSLVIPSLLISSLALLGFVLPPDTGEKLNLCVTIFMSLCVFMLMVAETMPQTSDTIPLIAVYFTCVMIEVSASVVCTVIALNFHHRSPQFYQPLSPFVSCSFFTKQIFGTQNTIKLMQRDGINKMSTSGNSLLSSVVDVDQRLLANPTLYNEKAQVTDADYSLSSSLHLDSCPVLKKTKNALVENGDEQHFILMRANKERTVTNYNESHFHHMQITSAVPATAPLISTPINEMISKTQKCGDSKMNRRHCAYGRHALDEQQFAQLLSEIRVLSAKVLKEMIARDRCNFKEVMHDLRAEWKFVAMVIDRVCFISFSLFLIICTSVIVWRAPHLIA</sequence>
<dbReference type="InterPro" id="IPR002394">
    <property type="entry name" value="Nicotinic_acetylcholine_rcpt"/>
</dbReference>
<keyword evidence="21" id="KW-1185">Reference proteome</keyword>
<keyword evidence="7" id="KW-0770">Synapse</keyword>
<evidence type="ECO:0000256" key="10">
    <source>
        <dbReference type="ARBA" id="ARBA00023157"/>
    </source>
</evidence>
<keyword evidence="14" id="KW-1071">Ligand-gated ion channel</keyword>
<evidence type="ECO:0000256" key="14">
    <source>
        <dbReference type="ARBA" id="ARBA00023286"/>
    </source>
</evidence>
<reference evidence="22" key="1">
    <citation type="submission" date="2016-06" db="UniProtKB">
        <authorList>
            <consortium name="WormBaseParasite"/>
        </authorList>
    </citation>
    <scope>IDENTIFICATION</scope>
</reference>
<keyword evidence="9 17" id="KW-0472">Membrane</keyword>
<dbReference type="PRINTS" id="PR00254">
    <property type="entry name" value="NICOTINICR"/>
</dbReference>
<evidence type="ECO:0000256" key="6">
    <source>
        <dbReference type="ARBA" id="ARBA00022989"/>
    </source>
</evidence>
<feature type="signal peptide" evidence="17">
    <location>
        <begin position="1"/>
        <end position="22"/>
    </location>
</feature>
<keyword evidence="2 17" id="KW-0813">Transport</keyword>
<dbReference type="InterPro" id="IPR038050">
    <property type="entry name" value="Neuro_actylchol_rec"/>
</dbReference>
<dbReference type="PROSITE" id="PS00236">
    <property type="entry name" value="NEUROTR_ION_CHANNEL"/>
    <property type="match status" value="1"/>
</dbReference>
<dbReference type="InterPro" id="IPR006201">
    <property type="entry name" value="Neur_channel"/>
</dbReference>
<protein>
    <submittedName>
        <fullName evidence="22">Neuronal acetylcholine receptor subunit alpha-7</fullName>
    </submittedName>
</protein>
<dbReference type="FunFam" id="1.20.58.390:FF:000043">
    <property type="entry name" value="AcetylCholine Receptor"/>
    <property type="match status" value="1"/>
</dbReference>
<reference evidence="20 21" key="2">
    <citation type="submission" date="2018-11" db="EMBL/GenBank/DDBJ databases">
        <authorList>
            <consortium name="Pathogen Informatics"/>
        </authorList>
    </citation>
    <scope>NUCLEOTIDE SEQUENCE [LARGE SCALE GENOMIC DNA]</scope>
</reference>
<gene>
    <name evidence="20" type="ORF">TCNE_LOCUS5589</name>
</gene>
<comment type="similarity">
    <text evidence="1">Belongs to the ligand-gated ion channel (TC 1.A.9) family. Acetylcholine receptor (TC 1.A.9.1) subfamily.</text>
</comment>
<proteinExistence type="inferred from homology"/>
<evidence type="ECO:0000313" key="20">
    <source>
        <dbReference type="EMBL" id="VDM36763.1"/>
    </source>
</evidence>
<dbReference type="CDD" id="cd19051">
    <property type="entry name" value="LGIC_TM_cation"/>
    <property type="match status" value="1"/>
</dbReference>
<dbReference type="PRINTS" id="PR00252">
    <property type="entry name" value="NRIONCHANNEL"/>
</dbReference>
<evidence type="ECO:0000259" key="19">
    <source>
        <dbReference type="Pfam" id="PF02932"/>
    </source>
</evidence>
<evidence type="ECO:0000313" key="22">
    <source>
        <dbReference type="WBParaSite" id="TCNE_0000558901-mRNA-1"/>
    </source>
</evidence>
<keyword evidence="4 17" id="KW-0812">Transmembrane</keyword>
<feature type="transmembrane region" description="Helical" evidence="17">
    <location>
        <begin position="296"/>
        <end position="321"/>
    </location>
</feature>
<accession>A0A183UAR9</accession>
<evidence type="ECO:0000256" key="17">
    <source>
        <dbReference type="RuleBase" id="RU000687"/>
    </source>
</evidence>
<evidence type="ECO:0000256" key="9">
    <source>
        <dbReference type="ARBA" id="ARBA00023136"/>
    </source>
</evidence>